<proteinExistence type="predicted"/>
<organism evidence="1 2">
    <name type="scientific">Flavimobilis rhizosphaerae</name>
    <dbReference type="NCBI Taxonomy" id="2775421"/>
    <lineage>
        <taxon>Bacteria</taxon>
        <taxon>Bacillati</taxon>
        <taxon>Actinomycetota</taxon>
        <taxon>Actinomycetes</taxon>
        <taxon>Micrococcales</taxon>
        <taxon>Jonesiaceae</taxon>
        <taxon>Flavimobilis</taxon>
    </lineage>
</organism>
<dbReference type="RefSeq" id="WP_192280999.1">
    <property type="nucleotide sequence ID" value="NZ_JACZDF010000006.1"/>
</dbReference>
<sequence length="213" mass="23083">MGLLAKRLAREPGDRLVQVAVHPYLDELTGAPSTVYMHRVSLDEDDDPVTFASALTAFVDGVAATMSIVSPEWYASSCVLLQIVEEDDAEALVPALGGPDPRFHAPSESVRRACRLLTQADRTPVHMTSWTFSDRFLRHKFGKARSIVEAWPASDLMLALLGELATGQSRKALAAVADDLGSLLGDPPDGRRAYLHSVLRGWSSTYDGPEVPA</sequence>
<comment type="caution">
    <text evidence="1">The sequence shown here is derived from an EMBL/GenBank/DDBJ whole genome shotgun (WGS) entry which is preliminary data.</text>
</comment>
<accession>A0ABR9DSJ5</accession>
<gene>
    <name evidence="1" type="ORF">IGS67_11235</name>
</gene>
<dbReference type="Proteomes" id="UP000642107">
    <property type="component" value="Unassembled WGS sequence"/>
</dbReference>
<evidence type="ECO:0000313" key="2">
    <source>
        <dbReference type="Proteomes" id="UP000642107"/>
    </source>
</evidence>
<name>A0ABR9DSJ5_9MICO</name>
<protein>
    <submittedName>
        <fullName evidence="1">Uncharacterized protein</fullName>
    </submittedName>
</protein>
<dbReference type="EMBL" id="JACZDF010000006">
    <property type="protein sequence ID" value="MBD9700058.1"/>
    <property type="molecule type" value="Genomic_DNA"/>
</dbReference>
<evidence type="ECO:0000313" key="1">
    <source>
        <dbReference type="EMBL" id="MBD9700058.1"/>
    </source>
</evidence>
<reference evidence="1 2" key="1">
    <citation type="submission" date="2020-09" db="EMBL/GenBank/DDBJ databases">
        <title>Flavimobilis rhizosphaerae sp. nov., isolated from rhizosphere soil of Spartina alterniflora.</title>
        <authorList>
            <person name="Hanqin C."/>
        </authorList>
    </citation>
    <scope>NUCLEOTIDE SEQUENCE [LARGE SCALE GENOMIC DNA]</scope>
    <source>
        <strain evidence="1 2">GY 10621</strain>
    </source>
</reference>
<keyword evidence="2" id="KW-1185">Reference proteome</keyword>